<comment type="similarity">
    <text evidence="2">Belongs to the UPF0718 family.</text>
</comment>
<evidence type="ECO:0000256" key="7">
    <source>
        <dbReference type="SAM" id="Phobius"/>
    </source>
</evidence>
<gene>
    <name evidence="8" type="ORF">PATL70BA_1579</name>
</gene>
<evidence type="ECO:0000256" key="1">
    <source>
        <dbReference type="ARBA" id="ARBA00004651"/>
    </source>
</evidence>
<feature type="transmembrane region" description="Helical" evidence="7">
    <location>
        <begin position="216"/>
        <end position="236"/>
    </location>
</feature>
<feature type="transmembrane region" description="Helical" evidence="7">
    <location>
        <begin position="122"/>
        <end position="145"/>
    </location>
</feature>
<evidence type="ECO:0000313" key="9">
    <source>
        <dbReference type="Proteomes" id="UP000279029"/>
    </source>
</evidence>
<dbReference type="InterPro" id="IPR053166">
    <property type="entry name" value="UPF0718_permease"/>
</dbReference>
<feature type="transmembrane region" description="Helical" evidence="7">
    <location>
        <begin position="248"/>
        <end position="272"/>
    </location>
</feature>
<organism evidence="8 9">
    <name type="scientific">Petrocella atlantisensis</name>
    <dbReference type="NCBI Taxonomy" id="2173034"/>
    <lineage>
        <taxon>Bacteria</taxon>
        <taxon>Bacillati</taxon>
        <taxon>Bacillota</taxon>
        <taxon>Clostridia</taxon>
        <taxon>Lachnospirales</taxon>
        <taxon>Vallitaleaceae</taxon>
        <taxon>Petrocella</taxon>
    </lineage>
</organism>
<feature type="transmembrane region" description="Helical" evidence="7">
    <location>
        <begin position="311"/>
        <end position="334"/>
    </location>
</feature>
<dbReference type="InterPro" id="IPR005524">
    <property type="entry name" value="DUF318"/>
</dbReference>
<protein>
    <recommendedName>
        <fullName evidence="10">Permease</fullName>
    </recommendedName>
</protein>
<feature type="transmembrane region" description="Helical" evidence="7">
    <location>
        <begin position="284"/>
        <end position="304"/>
    </location>
</feature>
<keyword evidence="9" id="KW-1185">Reference proteome</keyword>
<dbReference type="OrthoDB" id="9777774at2"/>
<dbReference type="Proteomes" id="UP000279029">
    <property type="component" value="Chromosome"/>
</dbReference>
<feature type="transmembrane region" description="Helical" evidence="7">
    <location>
        <begin position="90"/>
        <end position="116"/>
    </location>
</feature>
<keyword evidence="5 7" id="KW-1133">Transmembrane helix</keyword>
<evidence type="ECO:0000313" key="8">
    <source>
        <dbReference type="EMBL" id="VDN47465.1"/>
    </source>
</evidence>
<evidence type="ECO:0000256" key="4">
    <source>
        <dbReference type="ARBA" id="ARBA00022692"/>
    </source>
</evidence>
<evidence type="ECO:0000256" key="5">
    <source>
        <dbReference type="ARBA" id="ARBA00022989"/>
    </source>
</evidence>
<dbReference type="Pfam" id="PF03773">
    <property type="entry name" value="ArsP_1"/>
    <property type="match status" value="1"/>
</dbReference>
<keyword evidence="6 7" id="KW-0472">Membrane</keyword>
<evidence type="ECO:0000256" key="2">
    <source>
        <dbReference type="ARBA" id="ARBA00006386"/>
    </source>
</evidence>
<dbReference type="KEGG" id="cbar:PATL70BA_1579"/>
<name>A0A3P7NWV9_9FIRM</name>
<evidence type="ECO:0008006" key="10">
    <source>
        <dbReference type="Google" id="ProtNLM"/>
    </source>
</evidence>
<dbReference type="EMBL" id="LR130778">
    <property type="protein sequence ID" value="VDN47465.1"/>
    <property type="molecule type" value="Genomic_DNA"/>
</dbReference>
<dbReference type="GO" id="GO:0005886">
    <property type="term" value="C:plasma membrane"/>
    <property type="evidence" value="ECO:0007669"/>
    <property type="project" value="UniProtKB-SubCell"/>
</dbReference>
<feature type="transmembrane region" description="Helical" evidence="7">
    <location>
        <begin position="47"/>
        <end position="69"/>
    </location>
</feature>
<evidence type="ECO:0000256" key="6">
    <source>
        <dbReference type="ARBA" id="ARBA00023136"/>
    </source>
</evidence>
<comment type="subcellular location">
    <subcellularLocation>
        <location evidence="1">Cell membrane</location>
        <topology evidence="1">Multi-pass membrane protein</topology>
    </subcellularLocation>
</comment>
<dbReference type="AlphaFoldDB" id="A0A3P7NWV9"/>
<feature type="transmembrane region" description="Helical" evidence="7">
    <location>
        <begin position="152"/>
        <end position="170"/>
    </location>
</feature>
<dbReference type="PANTHER" id="PTHR42775:SF1">
    <property type="entry name" value="PERMEASE RV2963-RELATED"/>
    <property type="match status" value="1"/>
</dbReference>
<sequence>MLDFLNGVWSVFTSILKFEWLYDLVAALVENVFKLSMDTNLGSSVHFFIYDVIKILMLLSIMIFLISYIRSYFPPERTKKILENFSGIKGNIMASLLGTVTPFCSCSSVPIFIGFVESGIPLGVTFSFLITSPLINQGAIIVLLAAFGWKVAALYIAMGVIIGIIGGIVIGKFNLESEVEGYVYEMSMGDVEIQTLTKKERISFSIEEVIKIVKHVWIYLLIGIGLGAAIHGWAPADILTKYAGPDNPFAVLVGVAVGIPLYADVIGTIPIAEALISKGMGMGTALSFMMAVAALSLPAMILLRKVIKPKLLAIFVAITSFGIILVGYLFNFLLH</sequence>
<keyword evidence="3" id="KW-1003">Cell membrane</keyword>
<dbReference type="RefSeq" id="WP_125136776.1">
    <property type="nucleotide sequence ID" value="NZ_LR130778.1"/>
</dbReference>
<keyword evidence="4 7" id="KW-0812">Transmembrane</keyword>
<reference evidence="8 9" key="1">
    <citation type="submission" date="2018-09" db="EMBL/GenBank/DDBJ databases">
        <authorList>
            <person name="Postec A."/>
        </authorList>
    </citation>
    <scope>NUCLEOTIDE SEQUENCE [LARGE SCALE GENOMIC DNA]</scope>
    <source>
        <strain evidence="8">70B-A</strain>
    </source>
</reference>
<dbReference type="PANTHER" id="PTHR42775">
    <property type="entry name" value="PERMEASE RV2963-RELATED"/>
    <property type="match status" value="1"/>
</dbReference>
<accession>A0A3P7NWV9</accession>
<evidence type="ECO:0000256" key="3">
    <source>
        <dbReference type="ARBA" id="ARBA00022475"/>
    </source>
</evidence>
<proteinExistence type="inferred from homology"/>